<proteinExistence type="predicted"/>
<evidence type="ECO:0000313" key="1">
    <source>
        <dbReference type="EMBL" id="KKB38566.1"/>
    </source>
</evidence>
<dbReference type="Proteomes" id="UP000031563">
    <property type="component" value="Unassembled WGS sequence"/>
</dbReference>
<sequence>MSKKYRTLDEARRAYLNGKITALEFSSLMKKNTIADNERKQIQKKSKKIERKLATV</sequence>
<organism evidence="1 2">
    <name type="scientific">Bacillus thermotolerans</name>
    <name type="common">Quasibacillus thermotolerans</name>
    <dbReference type="NCBI Taxonomy" id="1221996"/>
    <lineage>
        <taxon>Bacteria</taxon>
        <taxon>Bacillati</taxon>
        <taxon>Bacillota</taxon>
        <taxon>Bacilli</taxon>
        <taxon>Bacillales</taxon>
        <taxon>Bacillaceae</taxon>
        <taxon>Bacillus</taxon>
    </lineage>
</organism>
<dbReference type="EMBL" id="JWIR02000046">
    <property type="protein sequence ID" value="KKB38566.1"/>
    <property type="molecule type" value="Genomic_DNA"/>
</dbReference>
<reference evidence="1" key="1">
    <citation type="submission" date="2015-02" db="EMBL/GenBank/DDBJ databases">
        <title>Genome Assembly of Bacillaceae bacterium MTCC 8252.</title>
        <authorList>
            <person name="Verma A."/>
            <person name="Khatri I."/>
            <person name="Mual P."/>
            <person name="Subramanian S."/>
            <person name="Krishnamurthi S."/>
        </authorList>
    </citation>
    <scope>NUCLEOTIDE SEQUENCE [LARGE SCALE GENOMIC DNA]</scope>
    <source>
        <strain evidence="1">MTCC 8252</strain>
    </source>
</reference>
<name>A0A0F5HNQ7_BACTR</name>
<keyword evidence="2" id="KW-1185">Reference proteome</keyword>
<dbReference type="AlphaFoldDB" id="A0A0F5HNQ7"/>
<evidence type="ECO:0008006" key="3">
    <source>
        <dbReference type="Google" id="ProtNLM"/>
    </source>
</evidence>
<evidence type="ECO:0000313" key="2">
    <source>
        <dbReference type="Proteomes" id="UP000031563"/>
    </source>
</evidence>
<dbReference type="STRING" id="1221996.QY95_02564"/>
<gene>
    <name evidence="1" type="ORF">QY95_02564</name>
</gene>
<accession>A0A0F5HNQ7</accession>
<protein>
    <recommendedName>
        <fullName evidence="3">Antitoxin VbhA domain-containing protein</fullName>
    </recommendedName>
</protein>
<dbReference type="RefSeq" id="WP_157761902.1">
    <property type="nucleotide sequence ID" value="NZ_JWIR02000046.1"/>
</dbReference>
<accession>A0A0F5HZ55</accession>
<comment type="caution">
    <text evidence="1">The sequence shown here is derived from an EMBL/GenBank/DDBJ whole genome shotgun (WGS) entry which is preliminary data.</text>
</comment>